<accession>A0A4Z1BF80</accession>
<reference evidence="1 2" key="1">
    <citation type="submission" date="2019-04" db="EMBL/GenBank/DDBJ databases">
        <authorList>
            <person name="Park S."/>
            <person name="Yoon J.-H."/>
        </authorList>
    </citation>
    <scope>NUCLEOTIDE SEQUENCE [LARGE SCALE GENOMIC DNA]</scope>
    <source>
        <strain evidence="1 2">HJM-18</strain>
    </source>
</reference>
<sequence>MAAFNATRQLVSRTIAVSFFLVIFATQAPEAGAGAREQAKRIHDRIAGVPPSAETLQEMEDLVRNGSAVAAAEIALEDPAFYDVTLKNFVAPWTNEAMSPFVPLNDYTATVIGIVRDNRDFREILYGNVLYKGHSSLGLTGYSNTDNRHYEELESSGESLSDPNVLVATTQSAENPELPGTATAGVMTTRAAAKAFFSAGTNRAMFRFTLLNHMCNDLEQVADVSLPPDRIRQDVSRSPGGDSRVFLNNCVGCHTGMDPMTQAFAYYDYEYDGDIETGRLIYNEVGETGSTSQVQNTRVMPKYHINGTTFEQGYLTPDDSWDNYWRSGANRRLGWDSGLPGSGSGAKSLGQEFAHSDAFAQCQVKKVFRNVCLRDPSDSNDRAAVNSMVSIFQTGHNLKDVFAESAAYCKGV</sequence>
<protein>
    <recommendedName>
        <fullName evidence="3">DUF1585 domain-containing protein</fullName>
    </recommendedName>
</protein>
<evidence type="ECO:0008006" key="3">
    <source>
        <dbReference type="Google" id="ProtNLM"/>
    </source>
</evidence>
<dbReference type="Proteomes" id="UP000298325">
    <property type="component" value="Unassembled WGS sequence"/>
</dbReference>
<proteinExistence type="predicted"/>
<gene>
    <name evidence="1" type="ORF">E5Q11_02230</name>
</gene>
<dbReference type="RefSeq" id="WP_135801769.1">
    <property type="nucleotide sequence ID" value="NZ_SRPF01000001.1"/>
</dbReference>
<organism evidence="1 2">
    <name type="scientific">Marinobacter confluentis</name>
    <dbReference type="NCBI Taxonomy" id="1697557"/>
    <lineage>
        <taxon>Bacteria</taxon>
        <taxon>Pseudomonadati</taxon>
        <taxon>Pseudomonadota</taxon>
        <taxon>Gammaproteobacteria</taxon>
        <taxon>Pseudomonadales</taxon>
        <taxon>Marinobacteraceae</taxon>
        <taxon>Marinobacter</taxon>
    </lineage>
</organism>
<comment type="caution">
    <text evidence="1">The sequence shown here is derived from an EMBL/GenBank/DDBJ whole genome shotgun (WGS) entry which is preliminary data.</text>
</comment>
<dbReference type="OrthoDB" id="5753229at2"/>
<evidence type="ECO:0000313" key="2">
    <source>
        <dbReference type="Proteomes" id="UP000298325"/>
    </source>
</evidence>
<evidence type="ECO:0000313" key="1">
    <source>
        <dbReference type="EMBL" id="TGN41384.1"/>
    </source>
</evidence>
<dbReference type="EMBL" id="SRPF01000001">
    <property type="protein sequence ID" value="TGN41384.1"/>
    <property type="molecule type" value="Genomic_DNA"/>
</dbReference>
<dbReference type="AlphaFoldDB" id="A0A4Z1BF80"/>
<name>A0A4Z1BF80_9GAMM</name>
<keyword evidence="2" id="KW-1185">Reference proteome</keyword>